<feature type="transmembrane region" description="Helical" evidence="6">
    <location>
        <begin position="173"/>
        <end position="192"/>
    </location>
</feature>
<feature type="domain" description="CopC" evidence="8">
    <location>
        <begin position="26"/>
        <end position="116"/>
    </location>
</feature>
<gene>
    <name evidence="9" type="ORF">GCM10009560_57460</name>
</gene>
<feature type="chain" id="PRO_5045433864" description="CopC domain-containing protein" evidence="7">
    <location>
        <begin position="26"/>
        <end position="196"/>
    </location>
</feature>
<evidence type="ECO:0000256" key="5">
    <source>
        <dbReference type="SAM" id="MobiDB-lite"/>
    </source>
</evidence>
<evidence type="ECO:0000256" key="1">
    <source>
        <dbReference type="ARBA" id="ARBA00004196"/>
    </source>
</evidence>
<feature type="region of interest" description="Disordered" evidence="5">
    <location>
        <begin position="112"/>
        <end position="168"/>
    </location>
</feature>
<keyword evidence="2" id="KW-0479">Metal-binding</keyword>
<dbReference type="Proteomes" id="UP001501578">
    <property type="component" value="Unassembled WGS sequence"/>
</dbReference>
<evidence type="ECO:0000256" key="4">
    <source>
        <dbReference type="ARBA" id="ARBA00023008"/>
    </source>
</evidence>
<dbReference type="RefSeq" id="WP_343953211.1">
    <property type="nucleotide sequence ID" value="NZ_BAAAHQ010000035.1"/>
</dbReference>
<dbReference type="PANTHER" id="PTHR34820:SF4">
    <property type="entry name" value="INNER MEMBRANE PROTEIN YEBZ"/>
    <property type="match status" value="1"/>
</dbReference>
<evidence type="ECO:0000256" key="7">
    <source>
        <dbReference type="SAM" id="SignalP"/>
    </source>
</evidence>
<dbReference type="Pfam" id="PF04234">
    <property type="entry name" value="CopC"/>
    <property type="match status" value="1"/>
</dbReference>
<dbReference type="InterPro" id="IPR014755">
    <property type="entry name" value="Cu-Rt/internalin_Ig-like"/>
</dbReference>
<evidence type="ECO:0000256" key="2">
    <source>
        <dbReference type="ARBA" id="ARBA00022723"/>
    </source>
</evidence>
<keyword evidence="6" id="KW-0812">Transmembrane</keyword>
<dbReference type="InterPro" id="IPR014756">
    <property type="entry name" value="Ig_E-set"/>
</dbReference>
<protein>
    <recommendedName>
        <fullName evidence="8">CopC domain-containing protein</fullName>
    </recommendedName>
</protein>
<evidence type="ECO:0000313" key="10">
    <source>
        <dbReference type="Proteomes" id="UP001501578"/>
    </source>
</evidence>
<keyword evidence="10" id="KW-1185">Reference proteome</keyword>
<evidence type="ECO:0000259" key="8">
    <source>
        <dbReference type="Pfam" id="PF04234"/>
    </source>
</evidence>
<dbReference type="EMBL" id="BAAAHQ010000035">
    <property type="protein sequence ID" value="GAA0943803.1"/>
    <property type="molecule type" value="Genomic_DNA"/>
</dbReference>
<evidence type="ECO:0000256" key="6">
    <source>
        <dbReference type="SAM" id="Phobius"/>
    </source>
</evidence>
<dbReference type="PANTHER" id="PTHR34820">
    <property type="entry name" value="INNER MEMBRANE PROTEIN YEBZ"/>
    <property type="match status" value="1"/>
</dbReference>
<comment type="caution">
    <text evidence="9">The sequence shown here is derived from an EMBL/GenBank/DDBJ whole genome shotgun (WGS) entry which is preliminary data.</text>
</comment>
<dbReference type="InterPro" id="IPR032694">
    <property type="entry name" value="CopC/D"/>
</dbReference>
<reference evidence="9 10" key="1">
    <citation type="journal article" date="2019" name="Int. J. Syst. Evol. Microbiol.">
        <title>The Global Catalogue of Microorganisms (GCM) 10K type strain sequencing project: providing services to taxonomists for standard genome sequencing and annotation.</title>
        <authorList>
            <consortium name="The Broad Institute Genomics Platform"/>
            <consortium name="The Broad Institute Genome Sequencing Center for Infectious Disease"/>
            <person name="Wu L."/>
            <person name="Ma J."/>
        </authorList>
    </citation>
    <scope>NUCLEOTIDE SEQUENCE [LARGE SCALE GENOMIC DNA]</scope>
    <source>
        <strain evidence="9 10">JCM 11136</strain>
    </source>
</reference>
<keyword evidence="4" id="KW-0186">Copper</keyword>
<dbReference type="SUPFAM" id="SSF81296">
    <property type="entry name" value="E set domains"/>
    <property type="match status" value="1"/>
</dbReference>
<evidence type="ECO:0000313" key="9">
    <source>
        <dbReference type="EMBL" id="GAA0943803.1"/>
    </source>
</evidence>
<keyword evidence="3 7" id="KW-0732">Signal</keyword>
<feature type="signal peptide" evidence="7">
    <location>
        <begin position="1"/>
        <end position="25"/>
    </location>
</feature>
<name>A0ABN1QJY9_9ACTN</name>
<proteinExistence type="predicted"/>
<organism evidence="9 10">
    <name type="scientific">Nonomuraea longicatena</name>
    <dbReference type="NCBI Taxonomy" id="83682"/>
    <lineage>
        <taxon>Bacteria</taxon>
        <taxon>Bacillati</taxon>
        <taxon>Actinomycetota</taxon>
        <taxon>Actinomycetes</taxon>
        <taxon>Streptosporangiales</taxon>
        <taxon>Streptosporangiaceae</taxon>
        <taxon>Nonomuraea</taxon>
    </lineage>
</organism>
<accession>A0ABN1QJY9</accession>
<keyword evidence="6" id="KW-1133">Transmembrane helix</keyword>
<keyword evidence="6" id="KW-0472">Membrane</keyword>
<feature type="compositionally biased region" description="Low complexity" evidence="5">
    <location>
        <begin position="118"/>
        <end position="164"/>
    </location>
</feature>
<dbReference type="InterPro" id="IPR007348">
    <property type="entry name" value="CopC_dom"/>
</dbReference>
<dbReference type="Gene3D" id="2.60.40.1220">
    <property type="match status" value="1"/>
</dbReference>
<evidence type="ECO:0000256" key="3">
    <source>
        <dbReference type="ARBA" id="ARBA00022729"/>
    </source>
</evidence>
<sequence>MAVRSFLITVCGALLLLLSAPAALAHDALKSSSPAKDAKVSSLETIELEFTSKVQVPVVVLRTKGGESVKLGKAEVDERTVTAEVTEPLPSGAYVIGWRVVSSDGHPITGEIPFTVKAADPTPTPSEETSAPAASESAAPATSVSPAPAPAAEQPAADATPASAEESDGGLPTWVWVVGALLVVLGVGAWLATRRR</sequence>
<comment type="subcellular location">
    <subcellularLocation>
        <location evidence="1">Cell envelope</location>
    </subcellularLocation>
</comment>